<dbReference type="PROSITE" id="PS00636">
    <property type="entry name" value="DNAJ_1"/>
    <property type="match status" value="1"/>
</dbReference>
<dbReference type="EMBL" id="MLAK01000673">
    <property type="protein sequence ID" value="OHT08228.1"/>
    <property type="molecule type" value="Genomic_DNA"/>
</dbReference>
<dbReference type="GO" id="GO:0051082">
    <property type="term" value="F:unfolded protein binding"/>
    <property type="evidence" value="ECO:0007669"/>
    <property type="project" value="InterPro"/>
</dbReference>
<dbReference type="SUPFAM" id="SSF46565">
    <property type="entry name" value="Chaperone J-domain"/>
    <property type="match status" value="1"/>
</dbReference>
<dbReference type="InterPro" id="IPR001623">
    <property type="entry name" value="DnaJ_domain"/>
</dbReference>
<dbReference type="GO" id="GO:0005829">
    <property type="term" value="C:cytosol"/>
    <property type="evidence" value="ECO:0007669"/>
    <property type="project" value="TreeGrafter"/>
</dbReference>
<proteinExistence type="predicted"/>
<dbReference type="FunFam" id="1.10.287.110:FF:000106">
    <property type="entry name" value="Putative heat shock protein-like protein"/>
    <property type="match status" value="1"/>
</dbReference>
<dbReference type="Gene3D" id="1.10.287.110">
    <property type="entry name" value="DnaJ domain"/>
    <property type="match status" value="1"/>
</dbReference>
<dbReference type="GO" id="GO:0006457">
    <property type="term" value="P:protein folding"/>
    <property type="evidence" value="ECO:0007669"/>
    <property type="project" value="InterPro"/>
</dbReference>
<dbReference type="InterPro" id="IPR018253">
    <property type="entry name" value="DnaJ_domain_CS"/>
</dbReference>
<sequence length="327" mass="36793">MGKDYYQILEIPRTADANEIKKAYRRLAMKWHPDKNRGNEEEASKKFQEISEAYEILSDPEKKRLFDKYGEEGLRGPGDSGTRFQHLDPNEIFRQFFGGEDPFASFGAHSSFHSRGFGSPFGGFFRMGSPFDDDDFFSSGFSRRGPAGPPPLREQAPLQLRVSCTLEQLFKGDSKNLRITKKVNNDTVESIIKLDILPGTLDGTKFKFTGQGNIIQGYQDQDVIFIINQMQHSTFARDRDNLICNASISIKQALCGVSFEIQGIDGVKIPIQISDQVIKPGTSVKYAGQGMTRRQGGRGDLYVKFDVVYPDKIDPEIKDVLLQILPD</sequence>
<gene>
    <name evidence="3" type="ORF">TRFO_23302</name>
</gene>
<dbReference type="Proteomes" id="UP000179807">
    <property type="component" value="Unassembled WGS sequence"/>
</dbReference>
<evidence type="ECO:0000313" key="4">
    <source>
        <dbReference type="Proteomes" id="UP000179807"/>
    </source>
</evidence>
<dbReference type="Pfam" id="PF01556">
    <property type="entry name" value="DnaJ_C"/>
    <property type="match status" value="1"/>
</dbReference>
<dbReference type="Gene3D" id="2.60.260.20">
    <property type="entry name" value="Urease metallochaperone UreE, N-terminal domain"/>
    <property type="match status" value="2"/>
</dbReference>
<dbReference type="SUPFAM" id="SSF49493">
    <property type="entry name" value="HSP40/DnaJ peptide-binding domain"/>
    <property type="match status" value="2"/>
</dbReference>
<dbReference type="GeneID" id="94837777"/>
<accession>A0A1J4KEQ1</accession>
<evidence type="ECO:0000259" key="2">
    <source>
        <dbReference type="PROSITE" id="PS50076"/>
    </source>
</evidence>
<dbReference type="CDD" id="cd10747">
    <property type="entry name" value="DnaJ_C"/>
    <property type="match status" value="1"/>
</dbReference>
<dbReference type="InterPro" id="IPR008971">
    <property type="entry name" value="HSP40/DnaJ_pept-bd"/>
</dbReference>
<dbReference type="RefSeq" id="XP_068361364.1">
    <property type="nucleotide sequence ID" value="XM_068503073.1"/>
</dbReference>
<dbReference type="FunFam" id="2.60.260.20:FF:000013">
    <property type="entry name" value="DnaJ subfamily B member 11"/>
    <property type="match status" value="1"/>
</dbReference>
<dbReference type="PRINTS" id="PR00625">
    <property type="entry name" value="JDOMAIN"/>
</dbReference>
<comment type="caution">
    <text evidence="3">The sequence shown here is derived from an EMBL/GenBank/DDBJ whole genome shotgun (WGS) entry which is preliminary data.</text>
</comment>
<dbReference type="PROSITE" id="PS50076">
    <property type="entry name" value="DNAJ_2"/>
    <property type="match status" value="1"/>
</dbReference>
<dbReference type="PANTHER" id="PTHR24078:SF562">
    <property type="entry name" value="DNAJ DOMAIN CONTAINING PROTEIN"/>
    <property type="match status" value="1"/>
</dbReference>
<dbReference type="OrthoDB" id="550424at2759"/>
<dbReference type="InterPro" id="IPR036869">
    <property type="entry name" value="J_dom_sf"/>
</dbReference>
<evidence type="ECO:0000313" key="3">
    <source>
        <dbReference type="EMBL" id="OHT08228.1"/>
    </source>
</evidence>
<dbReference type="CDD" id="cd06257">
    <property type="entry name" value="DnaJ"/>
    <property type="match status" value="1"/>
</dbReference>
<keyword evidence="1" id="KW-0143">Chaperone</keyword>
<dbReference type="InterPro" id="IPR002939">
    <property type="entry name" value="DnaJ_C"/>
</dbReference>
<dbReference type="InterPro" id="IPR051339">
    <property type="entry name" value="DnaJ_subfamily_B"/>
</dbReference>
<dbReference type="AlphaFoldDB" id="A0A1J4KEQ1"/>
<evidence type="ECO:0000256" key="1">
    <source>
        <dbReference type="ARBA" id="ARBA00023186"/>
    </source>
</evidence>
<name>A0A1J4KEQ1_9EUKA</name>
<reference evidence="3" key="1">
    <citation type="submission" date="2016-10" db="EMBL/GenBank/DDBJ databases">
        <authorList>
            <person name="Benchimol M."/>
            <person name="Almeida L.G."/>
            <person name="Vasconcelos A.T."/>
            <person name="Perreira-Neves A."/>
            <person name="Rosa I.A."/>
            <person name="Tasca T."/>
            <person name="Bogo M.R."/>
            <person name="de Souza W."/>
        </authorList>
    </citation>
    <scope>NUCLEOTIDE SEQUENCE [LARGE SCALE GENOMIC DNA]</scope>
    <source>
        <strain evidence="3">K</strain>
    </source>
</reference>
<dbReference type="PANTHER" id="PTHR24078">
    <property type="entry name" value="DNAJ HOMOLOG SUBFAMILY C MEMBER"/>
    <property type="match status" value="1"/>
</dbReference>
<feature type="domain" description="J" evidence="2">
    <location>
        <begin position="4"/>
        <end position="70"/>
    </location>
</feature>
<dbReference type="VEuPathDB" id="TrichDB:TRFO_23302"/>
<organism evidence="3 4">
    <name type="scientific">Tritrichomonas foetus</name>
    <dbReference type="NCBI Taxonomy" id="1144522"/>
    <lineage>
        <taxon>Eukaryota</taxon>
        <taxon>Metamonada</taxon>
        <taxon>Parabasalia</taxon>
        <taxon>Tritrichomonadida</taxon>
        <taxon>Tritrichomonadidae</taxon>
        <taxon>Tritrichomonas</taxon>
    </lineage>
</organism>
<dbReference type="GO" id="GO:0051087">
    <property type="term" value="F:protein-folding chaperone binding"/>
    <property type="evidence" value="ECO:0007669"/>
    <property type="project" value="TreeGrafter"/>
</dbReference>
<protein>
    <submittedName>
        <fullName evidence="3">DnaJ subfamily B member 5</fullName>
    </submittedName>
</protein>
<keyword evidence="4" id="KW-1185">Reference proteome</keyword>
<dbReference type="SMART" id="SM00271">
    <property type="entry name" value="DnaJ"/>
    <property type="match status" value="1"/>
</dbReference>
<dbReference type="Pfam" id="PF00226">
    <property type="entry name" value="DnaJ"/>
    <property type="match status" value="1"/>
</dbReference>